<dbReference type="AlphaFoldDB" id="A0A414AVF2"/>
<reference evidence="1 2" key="1">
    <citation type="submission" date="2018-08" db="EMBL/GenBank/DDBJ databases">
        <title>A genome reference for cultivated species of the human gut microbiota.</title>
        <authorList>
            <person name="Zou Y."/>
            <person name="Xue W."/>
            <person name="Luo G."/>
        </authorList>
    </citation>
    <scope>NUCLEOTIDE SEQUENCE [LARGE SCALE GENOMIC DNA]</scope>
    <source>
        <strain evidence="1 2">AM35-14</strain>
    </source>
</reference>
<proteinExistence type="predicted"/>
<gene>
    <name evidence="1" type="ORF">DW839_12575</name>
</gene>
<dbReference type="Proteomes" id="UP000283975">
    <property type="component" value="Unassembled WGS sequence"/>
</dbReference>
<organism evidence="1 2">
    <name type="scientific">Enterocloster bolteae</name>
    <dbReference type="NCBI Taxonomy" id="208479"/>
    <lineage>
        <taxon>Bacteria</taxon>
        <taxon>Bacillati</taxon>
        <taxon>Bacillota</taxon>
        <taxon>Clostridia</taxon>
        <taxon>Lachnospirales</taxon>
        <taxon>Lachnospiraceae</taxon>
        <taxon>Enterocloster</taxon>
    </lineage>
</organism>
<protein>
    <submittedName>
        <fullName evidence="1">Uncharacterized protein</fullName>
    </submittedName>
</protein>
<evidence type="ECO:0000313" key="2">
    <source>
        <dbReference type="Proteomes" id="UP000283975"/>
    </source>
</evidence>
<evidence type="ECO:0000313" key="1">
    <source>
        <dbReference type="EMBL" id="RHC55682.1"/>
    </source>
</evidence>
<comment type="caution">
    <text evidence="1">The sequence shown here is derived from an EMBL/GenBank/DDBJ whole genome shotgun (WGS) entry which is preliminary data.</text>
</comment>
<sequence>MLYYIYCVKMRMSEQNFWNSPLKKIVKLIDMYQDETCMRVSEVNGESYSPKYFASEPEIIHSMREVEGFA</sequence>
<name>A0A414AVF2_9FIRM</name>
<dbReference type="EMBL" id="QSHZ01000012">
    <property type="protein sequence ID" value="RHC55682.1"/>
    <property type="molecule type" value="Genomic_DNA"/>
</dbReference>
<accession>A0A414AVF2</accession>